<comment type="caution">
    <text evidence="4">The sequence shown here is derived from an EMBL/GenBank/DDBJ whole genome shotgun (WGS) entry which is preliminary data.</text>
</comment>
<keyword evidence="2" id="KW-0472">Membrane</keyword>
<organism evidence="4 5">
    <name type="scientific">Agaricus bisporus var. burnettii</name>
    <dbReference type="NCBI Taxonomy" id="192524"/>
    <lineage>
        <taxon>Eukaryota</taxon>
        <taxon>Fungi</taxon>
        <taxon>Dikarya</taxon>
        <taxon>Basidiomycota</taxon>
        <taxon>Agaricomycotina</taxon>
        <taxon>Agaricomycetes</taxon>
        <taxon>Agaricomycetidae</taxon>
        <taxon>Agaricales</taxon>
        <taxon>Agaricineae</taxon>
        <taxon>Agaricaceae</taxon>
        <taxon>Agaricus</taxon>
    </lineage>
</organism>
<evidence type="ECO:0000313" key="4">
    <source>
        <dbReference type="EMBL" id="KAF7762670.1"/>
    </source>
</evidence>
<evidence type="ECO:0000313" key="5">
    <source>
        <dbReference type="Proteomes" id="UP000629468"/>
    </source>
</evidence>
<feature type="domain" description="DUF6533" evidence="3">
    <location>
        <begin position="15"/>
        <end position="55"/>
    </location>
</feature>
<reference evidence="4 5" key="1">
    <citation type="journal article" name="Sci. Rep.">
        <title>Telomere-to-telomere assembled and centromere annotated genomes of the two main subspecies of the button mushroom Agaricus bisporus reveal especially polymorphic chromosome ends.</title>
        <authorList>
            <person name="Sonnenberg A.S.M."/>
            <person name="Sedaghat-Telgerd N."/>
            <person name="Lavrijssen B."/>
            <person name="Ohm R.A."/>
            <person name="Hendrickx P.M."/>
            <person name="Scholtmeijer K."/>
            <person name="Baars J.J.P."/>
            <person name="van Peer A."/>
        </authorList>
    </citation>
    <scope>NUCLEOTIDE SEQUENCE [LARGE SCALE GENOMIC DNA]</scope>
    <source>
        <strain evidence="4 5">H119_p4</strain>
    </source>
</reference>
<feature type="transmembrane region" description="Helical" evidence="2">
    <location>
        <begin position="114"/>
        <end position="136"/>
    </location>
</feature>
<keyword evidence="2" id="KW-0812">Transmembrane</keyword>
<dbReference type="EMBL" id="JABXXO010000012">
    <property type="protein sequence ID" value="KAF7762670.1"/>
    <property type="molecule type" value="Genomic_DNA"/>
</dbReference>
<feature type="transmembrane region" description="Helical" evidence="2">
    <location>
        <begin position="80"/>
        <end position="102"/>
    </location>
</feature>
<evidence type="ECO:0000259" key="3">
    <source>
        <dbReference type="Pfam" id="PF20151"/>
    </source>
</evidence>
<proteinExistence type="predicted"/>
<feature type="transmembrane region" description="Helical" evidence="2">
    <location>
        <begin position="156"/>
        <end position="175"/>
    </location>
</feature>
<dbReference type="AlphaFoldDB" id="A0A8H7EYH1"/>
<name>A0A8H7EYH1_AGABI</name>
<gene>
    <name evidence="4" type="ORF">Agabi119p4_9263</name>
</gene>
<dbReference type="Pfam" id="PF20151">
    <property type="entry name" value="DUF6533"/>
    <property type="match status" value="1"/>
</dbReference>
<feature type="region of interest" description="Disordered" evidence="1">
    <location>
        <begin position="279"/>
        <end position="303"/>
    </location>
</feature>
<feature type="transmembrane region" description="Helical" evidence="2">
    <location>
        <begin position="226"/>
        <end position="246"/>
    </location>
</feature>
<evidence type="ECO:0000256" key="2">
    <source>
        <dbReference type="SAM" id="Phobius"/>
    </source>
</evidence>
<dbReference type="Proteomes" id="UP000629468">
    <property type="component" value="Unassembled WGS sequence"/>
</dbReference>
<feature type="transmembrane region" description="Helical" evidence="2">
    <location>
        <begin position="196"/>
        <end position="220"/>
    </location>
</feature>
<dbReference type="InterPro" id="IPR045340">
    <property type="entry name" value="DUF6533"/>
</dbReference>
<sequence>MTWLEMNRIGSPLGAWTVLVLEFLWHFEEELRHIWAAPYNAVKVFYLVCRYLPLVSQLANILLVPVVLGSPPATSKVCRAWLIFQYGTTLIMGALLQGVLLLRLCALYLHTPSIRVISLLMFFAQRTISITVFLNFALNQATFDSKCSCQVSITNILDSTSFLLVQTIIWFLTWRGTRSLAQQSTNTVRYIPLLHILLRDGSIAWAAILLAFAIIIPYITILRVDIHIVFAWPITIMSVTSCRLILNTLRVKPRPNYGSFEIDTQILEDRDSTWDVTTTIHTSSNTPQSRRSVNPNEGINTIT</sequence>
<feature type="transmembrane region" description="Helical" evidence="2">
    <location>
        <begin position="45"/>
        <end position="68"/>
    </location>
</feature>
<accession>A0A8H7EYH1</accession>
<keyword evidence="2" id="KW-1133">Transmembrane helix</keyword>
<evidence type="ECO:0000256" key="1">
    <source>
        <dbReference type="SAM" id="MobiDB-lite"/>
    </source>
</evidence>
<protein>
    <recommendedName>
        <fullName evidence="3">DUF6533 domain-containing protein</fullName>
    </recommendedName>
</protein>